<name>A0A3E1R6E1_9BURK</name>
<dbReference type="FunFam" id="3.30.70.270:FF:000001">
    <property type="entry name" value="Diguanylate cyclase domain protein"/>
    <property type="match status" value="1"/>
</dbReference>
<dbReference type="NCBIfam" id="TIGR00254">
    <property type="entry name" value="GGDEF"/>
    <property type="match status" value="1"/>
</dbReference>
<dbReference type="SUPFAM" id="SSF55073">
    <property type="entry name" value="Nucleotide cyclase"/>
    <property type="match status" value="1"/>
</dbReference>
<dbReference type="InterPro" id="IPR000160">
    <property type="entry name" value="GGDEF_dom"/>
</dbReference>
<evidence type="ECO:0000256" key="2">
    <source>
        <dbReference type="ARBA" id="ARBA00034247"/>
    </source>
</evidence>
<sequence>MSQSSSAPCLPIDLASCLESLDVGLEIWNNHDQLVWYNKGDNCLRSASFFPEDVGKSFVTLQALDRRGGQLAGGSMDSVYGQDPVAATRPNHKEPALQELSGGRWVKNFETLTPDGYLVVVRVNVTELVRQGRQLEARNRQLDLLSNTDSMTGIANRRRFDEALIAEWQRASRNGNELSLLMVDIDHFKKYNDHYGHLAGDACLRRVAQVLLQCTRRAGDLAARFGGEEFVMLLPAADVSRALEVAEKCMVDMQLMGLPHAASPTSPTLTVSIGVACLDDPARFSPVALINAADAALYRAKAAGRARYALATQADWEIAADMPRTIGSGSPLLSP</sequence>
<dbReference type="CDD" id="cd01949">
    <property type="entry name" value="GGDEF"/>
    <property type="match status" value="1"/>
</dbReference>
<proteinExistence type="predicted"/>
<dbReference type="InterPro" id="IPR029787">
    <property type="entry name" value="Nucleotide_cyclase"/>
</dbReference>
<protein>
    <recommendedName>
        <fullName evidence="1">diguanylate cyclase</fullName>
        <ecNumber evidence="1">2.7.7.65</ecNumber>
    </recommendedName>
</protein>
<dbReference type="Gene3D" id="3.30.70.270">
    <property type="match status" value="1"/>
</dbReference>
<evidence type="ECO:0000313" key="5">
    <source>
        <dbReference type="Proteomes" id="UP000260665"/>
    </source>
</evidence>
<dbReference type="GO" id="GO:0052621">
    <property type="term" value="F:diguanylate cyclase activity"/>
    <property type="evidence" value="ECO:0007669"/>
    <property type="project" value="UniProtKB-EC"/>
</dbReference>
<dbReference type="InterPro" id="IPR043128">
    <property type="entry name" value="Rev_trsase/Diguanyl_cyclase"/>
</dbReference>
<dbReference type="GO" id="GO:0005886">
    <property type="term" value="C:plasma membrane"/>
    <property type="evidence" value="ECO:0007669"/>
    <property type="project" value="TreeGrafter"/>
</dbReference>
<dbReference type="SMART" id="SM00267">
    <property type="entry name" value="GGDEF"/>
    <property type="match status" value="1"/>
</dbReference>
<dbReference type="GO" id="GO:1902201">
    <property type="term" value="P:negative regulation of bacterial-type flagellum-dependent cell motility"/>
    <property type="evidence" value="ECO:0007669"/>
    <property type="project" value="TreeGrafter"/>
</dbReference>
<reference evidence="4 5" key="1">
    <citation type="submission" date="2018-05" db="EMBL/GenBank/DDBJ databases">
        <title>Rhodoferax soyangensis sp.nov., isolated from an oligotrophic freshwater lake.</title>
        <authorList>
            <person name="Park M."/>
        </authorList>
    </citation>
    <scope>NUCLEOTIDE SEQUENCE [LARGE SCALE GENOMIC DNA]</scope>
    <source>
        <strain evidence="4 5">IMCC26218</strain>
    </source>
</reference>
<evidence type="ECO:0000259" key="3">
    <source>
        <dbReference type="PROSITE" id="PS50887"/>
    </source>
</evidence>
<accession>A0A3E1R6E1</accession>
<feature type="domain" description="GGDEF" evidence="3">
    <location>
        <begin position="176"/>
        <end position="313"/>
    </location>
</feature>
<dbReference type="PANTHER" id="PTHR45138:SF9">
    <property type="entry name" value="DIGUANYLATE CYCLASE DGCM-RELATED"/>
    <property type="match status" value="1"/>
</dbReference>
<evidence type="ECO:0000313" key="4">
    <source>
        <dbReference type="EMBL" id="RFO94867.1"/>
    </source>
</evidence>
<comment type="catalytic activity">
    <reaction evidence="2">
        <text>2 GTP = 3',3'-c-di-GMP + 2 diphosphate</text>
        <dbReference type="Rhea" id="RHEA:24898"/>
        <dbReference type="ChEBI" id="CHEBI:33019"/>
        <dbReference type="ChEBI" id="CHEBI:37565"/>
        <dbReference type="ChEBI" id="CHEBI:58805"/>
        <dbReference type="EC" id="2.7.7.65"/>
    </reaction>
</comment>
<gene>
    <name evidence="4" type="ORF">DIC66_21265</name>
</gene>
<dbReference type="Proteomes" id="UP000260665">
    <property type="component" value="Unassembled WGS sequence"/>
</dbReference>
<evidence type="ECO:0000256" key="1">
    <source>
        <dbReference type="ARBA" id="ARBA00012528"/>
    </source>
</evidence>
<comment type="caution">
    <text evidence="4">The sequence shown here is derived from an EMBL/GenBank/DDBJ whole genome shotgun (WGS) entry which is preliminary data.</text>
</comment>
<dbReference type="GO" id="GO:0043709">
    <property type="term" value="P:cell adhesion involved in single-species biofilm formation"/>
    <property type="evidence" value="ECO:0007669"/>
    <property type="project" value="TreeGrafter"/>
</dbReference>
<dbReference type="AlphaFoldDB" id="A0A3E1R6E1"/>
<organism evidence="4 5">
    <name type="scientific">Rhodoferax lacus</name>
    <dbReference type="NCBI Taxonomy" id="2184758"/>
    <lineage>
        <taxon>Bacteria</taxon>
        <taxon>Pseudomonadati</taxon>
        <taxon>Pseudomonadota</taxon>
        <taxon>Betaproteobacteria</taxon>
        <taxon>Burkholderiales</taxon>
        <taxon>Comamonadaceae</taxon>
        <taxon>Rhodoferax</taxon>
    </lineage>
</organism>
<dbReference type="Pfam" id="PF00990">
    <property type="entry name" value="GGDEF"/>
    <property type="match status" value="1"/>
</dbReference>
<dbReference type="EMBL" id="QFZK01000028">
    <property type="protein sequence ID" value="RFO94867.1"/>
    <property type="molecule type" value="Genomic_DNA"/>
</dbReference>
<dbReference type="EC" id="2.7.7.65" evidence="1"/>
<keyword evidence="5" id="KW-1185">Reference proteome</keyword>
<dbReference type="PROSITE" id="PS50887">
    <property type="entry name" value="GGDEF"/>
    <property type="match status" value="1"/>
</dbReference>
<dbReference type="PANTHER" id="PTHR45138">
    <property type="entry name" value="REGULATORY COMPONENTS OF SENSORY TRANSDUCTION SYSTEM"/>
    <property type="match status" value="1"/>
</dbReference>
<dbReference type="InterPro" id="IPR050469">
    <property type="entry name" value="Diguanylate_Cyclase"/>
</dbReference>